<organism evidence="3 4">
    <name type="scientific">Penicillium oxalicum (strain 114-2 / CGMCC 5302)</name>
    <name type="common">Penicillium decumbens</name>
    <dbReference type="NCBI Taxonomy" id="933388"/>
    <lineage>
        <taxon>Eukaryota</taxon>
        <taxon>Fungi</taxon>
        <taxon>Dikarya</taxon>
        <taxon>Ascomycota</taxon>
        <taxon>Pezizomycotina</taxon>
        <taxon>Eurotiomycetes</taxon>
        <taxon>Eurotiomycetidae</taxon>
        <taxon>Eurotiales</taxon>
        <taxon>Aspergillaceae</taxon>
        <taxon>Penicillium</taxon>
    </lineage>
</organism>
<dbReference type="OrthoDB" id="5423884at2759"/>
<name>S8AXT9_PENO1</name>
<evidence type="ECO:0000313" key="3">
    <source>
        <dbReference type="EMBL" id="EPS26752.1"/>
    </source>
</evidence>
<gene>
    <name evidence="3" type="ORF">PDE_01691</name>
</gene>
<sequence>MAPYEFPFPSPLELPRVDLQTAPTNTPLLIPRATDDCPNNLSGGAIAGIVIGSIFGTLLLLWLWRFLQLPWASDDVSDVGYRPPTVRTAAGDDRRRRRRPATTVDYYVEKPRSRSRGYREDVRRPAKVYIS</sequence>
<dbReference type="eggNOG" id="ENOG502T1WI">
    <property type="taxonomic scope" value="Eukaryota"/>
</dbReference>
<feature type="region of interest" description="Disordered" evidence="1">
    <location>
        <begin position="75"/>
        <end position="106"/>
    </location>
</feature>
<keyword evidence="2" id="KW-0472">Membrane</keyword>
<evidence type="ECO:0000256" key="2">
    <source>
        <dbReference type="SAM" id="Phobius"/>
    </source>
</evidence>
<protein>
    <submittedName>
        <fullName evidence="3">Uncharacterized protein</fullName>
    </submittedName>
</protein>
<keyword evidence="2" id="KW-0812">Transmembrane</keyword>
<accession>S8AXT9</accession>
<proteinExistence type="predicted"/>
<evidence type="ECO:0000256" key="1">
    <source>
        <dbReference type="SAM" id="MobiDB-lite"/>
    </source>
</evidence>
<feature type="transmembrane region" description="Helical" evidence="2">
    <location>
        <begin position="45"/>
        <end position="64"/>
    </location>
</feature>
<dbReference type="EMBL" id="KB644409">
    <property type="protein sequence ID" value="EPS26752.1"/>
    <property type="molecule type" value="Genomic_DNA"/>
</dbReference>
<keyword evidence="2" id="KW-1133">Transmembrane helix</keyword>
<dbReference type="HOGENOM" id="CLU_138038_0_0_1"/>
<keyword evidence="4" id="KW-1185">Reference proteome</keyword>
<evidence type="ECO:0000313" key="4">
    <source>
        <dbReference type="Proteomes" id="UP000019376"/>
    </source>
</evidence>
<reference evidence="3 4" key="1">
    <citation type="journal article" date="2013" name="PLoS ONE">
        <title>Genomic and secretomic analyses reveal unique features of the lignocellulolytic enzyme system of Penicillium decumbens.</title>
        <authorList>
            <person name="Liu G."/>
            <person name="Zhang L."/>
            <person name="Wei X."/>
            <person name="Zou G."/>
            <person name="Qin Y."/>
            <person name="Ma L."/>
            <person name="Li J."/>
            <person name="Zheng H."/>
            <person name="Wang S."/>
            <person name="Wang C."/>
            <person name="Xun L."/>
            <person name="Zhao G.-P."/>
            <person name="Zhou Z."/>
            <person name="Qu Y."/>
        </authorList>
    </citation>
    <scope>NUCLEOTIDE SEQUENCE [LARGE SCALE GENOMIC DNA]</scope>
    <source>
        <strain evidence="4">114-2 / CGMCC 5302</strain>
    </source>
</reference>
<dbReference type="Proteomes" id="UP000019376">
    <property type="component" value="Unassembled WGS sequence"/>
</dbReference>
<dbReference type="AlphaFoldDB" id="S8AXT9"/>